<gene>
    <name evidence="1" type="ORF">ANCCAN_02076</name>
</gene>
<organism evidence="1 2">
    <name type="scientific">Ancylostoma caninum</name>
    <name type="common">Dog hookworm</name>
    <dbReference type="NCBI Taxonomy" id="29170"/>
    <lineage>
        <taxon>Eukaryota</taxon>
        <taxon>Metazoa</taxon>
        <taxon>Ecdysozoa</taxon>
        <taxon>Nematoda</taxon>
        <taxon>Chromadorea</taxon>
        <taxon>Rhabditida</taxon>
        <taxon>Rhabditina</taxon>
        <taxon>Rhabditomorpha</taxon>
        <taxon>Strongyloidea</taxon>
        <taxon>Ancylostomatidae</taxon>
        <taxon>Ancylostomatinae</taxon>
        <taxon>Ancylostoma</taxon>
    </lineage>
</organism>
<dbReference type="AlphaFoldDB" id="A0A368H547"/>
<dbReference type="EMBL" id="JOJR01000011">
    <property type="protein sequence ID" value="RCN51716.1"/>
    <property type="molecule type" value="Genomic_DNA"/>
</dbReference>
<proteinExistence type="predicted"/>
<accession>A0A368H547</accession>
<evidence type="ECO:0000313" key="2">
    <source>
        <dbReference type="Proteomes" id="UP000252519"/>
    </source>
</evidence>
<evidence type="ECO:0000313" key="1">
    <source>
        <dbReference type="EMBL" id="RCN51716.1"/>
    </source>
</evidence>
<protein>
    <submittedName>
        <fullName evidence="1">Uncharacterized protein</fullName>
    </submittedName>
</protein>
<name>A0A368H547_ANCCA</name>
<comment type="caution">
    <text evidence="1">The sequence shown here is derived from an EMBL/GenBank/DDBJ whole genome shotgun (WGS) entry which is preliminary data.</text>
</comment>
<dbReference type="OrthoDB" id="5858183at2759"/>
<sequence>MRRVLRAIEENRINLVARVRKAAEDLWVEIQREDDIESRRIAEQKSLGIIYKLLCRSL</sequence>
<keyword evidence="2" id="KW-1185">Reference proteome</keyword>
<reference evidence="1 2" key="1">
    <citation type="submission" date="2014-10" db="EMBL/GenBank/DDBJ databases">
        <title>Draft genome of the hookworm Ancylostoma caninum.</title>
        <authorList>
            <person name="Mitreva M."/>
        </authorList>
    </citation>
    <scope>NUCLEOTIDE SEQUENCE [LARGE SCALE GENOMIC DNA]</scope>
    <source>
        <strain evidence="1 2">Baltimore</strain>
    </source>
</reference>
<dbReference type="Proteomes" id="UP000252519">
    <property type="component" value="Unassembled WGS sequence"/>
</dbReference>